<dbReference type="AlphaFoldDB" id="A0A9D2B0F1"/>
<feature type="domain" description="Gfo/Idh/MocA-like oxidoreductase N-terminal" evidence="1">
    <location>
        <begin position="39"/>
        <end position="161"/>
    </location>
</feature>
<dbReference type="SUPFAM" id="SSF51735">
    <property type="entry name" value="NAD(P)-binding Rossmann-fold domains"/>
    <property type="match status" value="1"/>
</dbReference>
<dbReference type="EMBL" id="DXEZ01000354">
    <property type="protein sequence ID" value="HIX55841.1"/>
    <property type="molecule type" value="Genomic_DNA"/>
</dbReference>
<proteinExistence type="predicted"/>
<name>A0A9D2B0F1_9SPHI</name>
<dbReference type="InterPro" id="IPR006311">
    <property type="entry name" value="TAT_signal"/>
</dbReference>
<dbReference type="Pfam" id="PF01408">
    <property type="entry name" value="GFO_IDH_MocA"/>
    <property type="match status" value="1"/>
</dbReference>
<gene>
    <name evidence="2" type="ORF">H9853_12550</name>
</gene>
<accession>A0A9D2B0F1</accession>
<comment type="caution">
    <text evidence="2">The sequence shown here is derived from an EMBL/GenBank/DDBJ whole genome shotgun (WGS) entry which is preliminary data.</text>
</comment>
<dbReference type="GO" id="GO:0000166">
    <property type="term" value="F:nucleotide binding"/>
    <property type="evidence" value="ECO:0007669"/>
    <property type="project" value="InterPro"/>
</dbReference>
<evidence type="ECO:0000259" key="1">
    <source>
        <dbReference type="Pfam" id="PF01408"/>
    </source>
</evidence>
<feature type="non-terminal residue" evidence="2">
    <location>
        <position position="164"/>
    </location>
</feature>
<sequence length="164" mass="17404">MNDKLKRRDFIKTSGTLATGAIVGSSIVGSAYAAGSDIIKIALIGCGGRGTGAVFDAYASGQTVQLVAMADVFQENLDKTYKTIKAKFGNKIDVPESRRYVGLEAYKSAIADADVVILTTPPGFRPDHFQEAVKAGKHVFMEKPVAVDVPGIRKVLDAAKVAKE</sequence>
<dbReference type="PANTHER" id="PTHR43818:SF5">
    <property type="entry name" value="OXIDOREDUCTASE FAMILY PROTEIN"/>
    <property type="match status" value="1"/>
</dbReference>
<protein>
    <submittedName>
        <fullName evidence="2">Gfo/Idh/MocA family oxidoreductase</fullName>
    </submittedName>
</protein>
<dbReference type="InterPro" id="IPR036291">
    <property type="entry name" value="NAD(P)-bd_dom_sf"/>
</dbReference>
<dbReference type="InterPro" id="IPR000683">
    <property type="entry name" value="Gfo/Idh/MocA-like_OxRdtase_N"/>
</dbReference>
<dbReference type="Gene3D" id="3.40.50.720">
    <property type="entry name" value="NAD(P)-binding Rossmann-like Domain"/>
    <property type="match status" value="1"/>
</dbReference>
<evidence type="ECO:0000313" key="2">
    <source>
        <dbReference type="EMBL" id="HIX55841.1"/>
    </source>
</evidence>
<reference evidence="2" key="1">
    <citation type="journal article" date="2021" name="PeerJ">
        <title>Extensive microbial diversity within the chicken gut microbiome revealed by metagenomics and culture.</title>
        <authorList>
            <person name="Gilroy R."/>
            <person name="Ravi A."/>
            <person name="Getino M."/>
            <person name="Pursley I."/>
            <person name="Horton D.L."/>
            <person name="Alikhan N.F."/>
            <person name="Baker D."/>
            <person name="Gharbi K."/>
            <person name="Hall N."/>
            <person name="Watson M."/>
            <person name="Adriaenssens E.M."/>
            <person name="Foster-Nyarko E."/>
            <person name="Jarju S."/>
            <person name="Secka A."/>
            <person name="Antonio M."/>
            <person name="Oren A."/>
            <person name="Chaudhuri R.R."/>
            <person name="La Ragione R."/>
            <person name="Hildebrand F."/>
            <person name="Pallen M.J."/>
        </authorList>
    </citation>
    <scope>NUCLEOTIDE SEQUENCE</scope>
    <source>
        <strain evidence="2">1719</strain>
    </source>
</reference>
<dbReference type="InterPro" id="IPR050463">
    <property type="entry name" value="Gfo/Idh/MocA_oxidrdct_glycsds"/>
</dbReference>
<dbReference type="PROSITE" id="PS51318">
    <property type="entry name" value="TAT"/>
    <property type="match status" value="1"/>
</dbReference>
<evidence type="ECO:0000313" key="3">
    <source>
        <dbReference type="Proteomes" id="UP000824156"/>
    </source>
</evidence>
<dbReference type="Proteomes" id="UP000824156">
    <property type="component" value="Unassembled WGS sequence"/>
</dbReference>
<organism evidence="2 3">
    <name type="scientific">Candidatus Sphingobacterium stercoripullorum</name>
    <dbReference type="NCBI Taxonomy" id="2838759"/>
    <lineage>
        <taxon>Bacteria</taxon>
        <taxon>Pseudomonadati</taxon>
        <taxon>Bacteroidota</taxon>
        <taxon>Sphingobacteriia</taxon>
        <taxon>Sphingobacteriales</taxon>
        <taxon>Sphingobacteriaceae</taxon>
        <taxon>Sphingobacterium</taxon>
    </lineage>
</organism>
<dbReference type="PANTHER" id="PTHR43818">
    <property type="entry name" value="BCDNA.GH03377"/>
    <property type="match status" value="1"/>
</dbReference>
<reference evidence="2" key="2">
    <citation type="submission" date="2021-04" db="EMBL/GenBank/DDBJ databases">
        <authorList>
            <person name="Gilroy R."/>
        </authorList>
    </citation>
    <scope>NUCLEOTIDE SEQUENCE</scope>
    <source>
        <strain evidence="2">1719</strain>
    </source>
</reference>